<feature type="transmembrane region" description="Helical" evidence="1">
    <location>
        <begin position="280"/>
        <end position="298"/>
    </location>
</feature>
<feature type="transmembrane region" description="Helical" evidence="1">
    <location>
        <begin position="383"/>
        <end position="401"/>
    </location>
</feature>
<dbReference type="EMBL" id="JAQQAL010000035">
    <property type="protein sequence ID" value="MDC7227840.1"/>
    <property type="molecule type" value="Genomic_DNA"/>
</dbReference>
<feature type="transmembrane region" description="Helical" evidence="1">
    <location>
        <begin position="432"/>
        <end position="450"/>
    </location>
</feature>
<feature type="transmembrane region" description="Helical" evidence="1">
    <location>
        <begin position="351"/>
        <end position="371"/>
    </location>
</feature>
<evidence type="ECO:0000256" key="1">
    <source>
        <dbReference type="SAM" id="Phobius"/>
    </source>
</evidence>
<sequence length="692" mass="78539">MKRFSSFLLIFLLTAVLSYTESIIYDVEQFSKLFPAVEGSAEEKQTLAIISERLTELNLDFSETGFSETEGYHSYSSYIEVDIPGPAIDTLITIIPVSSSYGISTALHLLEYFNSNAPPLNLKFIFLGAEHSGGQNLGSRNFLEHFFPEAPNVFIYLNLTGIPTSVTIHSGTDGYSSPNFLFKTIRESLYSAGIENFHSETESILFRLASTGYSSMIDGYLKDGYPAIELSTLGVAGPDYNGMINYEHWEQFYNAVIDSFSMGIPDEWDSHYIFGLDERSVLIIYIILLSALMIYPVFKRRNFGWYMKTLKNNFWSLPLLFGFIFVFMALTSSLISFIFAQKGFPELWKYLPLSVFSFKIVSSLLIYSLSFKLISKLPFSEKGSFYSISALFFLLISLFILTVINLSLSLFTLWSLLFIFLLTVFKRPIIKLLMLLLSMLWLFLGLYEIFTLPSYRVIELLTLSPLQGNLLISVVIMPFILAAIRIAMMTHLSRKITRLLPAFLSSISAALLVLILFYSPFSESNPQPVNIIETIDSSSGKSNINIESPDELSPETSKLIVLETDQTDRAFGKIDYKLETESFLNRKITRTIVDFPEQPEKLSLTLYSDETLTLYESNYPAQWLPAQKRLEVFIGNNPPLPLEISLTLNKNASAVYTIEAEFPVESSREIINGNHYIVSRRTKILKNYSDEE</sequence>
<feature type="transmembrane region" description="Helical" evidence="1">
    <location>
        <begin position="470"/>
        <end position="487"/>
    </location>
</feature>
<accession>A0AAJ1MNJ7</accession>
<dbReference type="SUPFAM" id="SSF53187">
    <property type="entry name" value="Zn-dependent exopeptidases"/>
    <property type="match status" value="1"/>
</dbReference>
<gene>
    <name evidence="2" type="ORF">PQJ61_13830</name>
</gene>
<dbReference type="AlphaFoldDB" id="A0AAJ1MNJ7"/>
<proteinExistence type="predicted"/>
<feature type="transmembrane region" description="Helical" evidence="1">
    <location>
        <begin position="407"/>
        <end position="425"/>
    </location>
</feature>
<protein>
    <submittedName>
        <fullName evidence="2">Uncharacterized protein</fullName>
    </submittedName>
</protein>
<reference evidence="2 3" key="1">
    <citation type="submission" date="2022-12" db="EMBL/GenBank/DDBJ databases">
        <title>Metagenome assembled genome from gulf of manar.</title>
        <authorList>
            <person name="Kohli P."/>
            <person name="Pk S."/>
            <person name="Venkata Ramana C."/>
            <person name="Sasikala C."/>
        </authorList>
    </citation>
    <scope>NUCLEOTIDE SEQUENCE [LARGE SCALE GENOMIC DNA]</scope>
    <source>
        <strain evidence="2">JB008</strain>
    </source>
</reference>
<keyword evidence="1" id="KW-0812">Transmembrane</keyword>
<evidence type="ECO:0000313" key="3">
    <source>
        <dbReference type="Proteomes" id="UP001221217"/>
    </source>
</evidence>
<name>A0AAJ1MNJ7_9SPIO</name>
<dbReference type="Gene3D" id="3.40.630.10">
    <property type="entry name" value="Zn peptidases"/>
    <property type="match status" value="1"/>
</dbReference>
<feature type="transmembrane region" description="Helical" evidence="1">
    <location>
        <begin position="499"/>
        <end position="518"/>
    </location>
</feature>
<keyword evidence="1" id="KW-1133">Transmembrane helix</keyword>
<comment type="caution">
    <text evidence="2">The sequence shown here is derived from an EMBL/GenBank/DDBJ whole genome shotgun (WGS) entry which is preliminary data.</text>
</comment>
<feature type="transmembrane region" description="Helical" evidence="1">
    <location>
        <begin position="319"/>
        <end position="339"/>
    </location>
</feature>
<keyword evidence="1" id="KW-0472">Membrane</keyword>
<organism evidence="2 3">
    <name type="scientific">Candidatus Thalassospirochaeta sargassi</name>
    <dbReference type="NCBI Taxonomy" id="3119039"/>
    <lineage>
        <taxon>Bacteria</taxon>
        <taxon>Pseudomonadati</taxon>
        <taxon>Spirochaetota</taxon>
        <taxon>Spirochaetia</taxon>
        <taxon>Spirochaetales</taxon>
        <taxon>Spirochaetaceae</taxon>
        <taxon>Candidatus Thalassospirochaeta</taxon>
    </lineage>
</organism>
<dbReference type="Proteomes" id="UP001221217">
    <property type="component" value="Unassembled WGS sequence"/>
</dbReference>
<evidence type="ECO:0000313" key="2">
    <source>
        <dbReference type="EMBL" id="MDC7227840.1"/>
    </source>
</evidence>